<dbReference type="InterPro" id="IPR016098">
    <property type="entry name" value="CAP/MinC_C"/>
</dbReference>
<proteinExistence type="inferred from homology"/>
<comment type="similarity">
    <text evidence="1 4">Belongs to the CAP family.</text>
</comment>
<dbReference type="PROSITE" id="PS01088">
    <property type="entry name" value="CAP_1"/>
    <property type="match status" value="1"/>
</dbReference>
<dbReference type="GO" id="GO:0019933">
    <property type="term" value="P:cAMP-mediated signaling"/>
    <property type="evidence" value="ECO:0007669"/>
    <property type="project" value="TreeGrafter"/>
</dbReference>
<dbReference type="PANTHER" id="PTHR10652:SF0">
    <property type="entry name" value="ADENYLYL CYCLASE-ASSOCIATED PROTEIN"/>
    <property type="match status" value="1"/>
</dbReference>
<dbReference type="InterPro" id="IPR013992">
    <property type="entry name" value="Adenylate_cyclase-assoc_CAP_N"/>
</dbReference>
<dbReference type="FunFam" id="1.25.40.330:FF:000001">
    <property type="entry name" value="Adenylyl cyclase-associated protein"/>
    <property type="match status" value="1"/>
</dbReference>
<feature type="domain" description="C-CAP/cofactor C-like" evidence="6">
    <location>
        <begin position="350"/>
        <end position="487"/>
    </location>
</feature>
<sequence length="510" mass="54404">MSEFHSLANLIKRLEVATTRLEDLATSASSASAVAASSTSPPPAPPTGVSSSSDKSTPASVQKHDDTVGPLLKKFLDISKTIGDPVATQAALVAEAIEAEKTIIHIASLAKKPDMTSSVFMKLIEPIQKALSGVVELKEKNRGDPLFNHLSVVAEGIPALGWFTCEPTPVPFIRDMKDAAQFYANRVVKEWKDKDKTHVEWTRSFIEMLDALSGYVKENYPTGLTWNAQGESAEAFIGNAPDSASANPSTTSSAPPPPPPAGGAPPPPPPPPPPMTFDDDGNEQDTKTGAAAVFAEINKGESVTAGLRKVDKSQMTHKNPNLRAGNTVSSPKKQAPPTPSKPNKYVLKKPAKTTLEANKWVVEYHENNSEIIIEDTAINQAVYIFGCKNSTIRIKGKVNAVTMDSCVKCGVALDSTVSTVDLVNCRSFGLQVFHVTPTIAIDKCDSGSVYLSKEGLDVEILSAKSTSVNILVPEEVEGETDFKELPIPEQLKTTIGPDGKLVTVCVEHAG</sequence>
<comment type="function">
    <text evidence="2">The N-terminal domain binds to adenylyl cyclase, thereby enabling adenylyl cyclase to be activated by upstream regulatory signals, such as Ras. The C-terminal domain is required for normal cellular morphology and growth control.</text>
</comment>
<feature type="compositionally biased region" description="Polar residues" evidence="5">
    <location>
        <begin position="316"/>
        <end position="332"/>
    </location>
</feature>
<dbReference type="InterPro" id="IPR017901">
    <property type="entry name" value="C-CAP_CF_C-like"/>
</dbReference>
<evidence type="ECO:0000259" key="6">
    <source>
        <dbReference type="PROSITE" id="PS51329"/>
    </source>
</evidence>
<dbReference type="EMBL" id="JAEPRB010000049">
    <property type="protein sequence ID" value="KAG2224090.1"/>
    <property type="molecule type" value="Genomic_DNA"/>
</dbReference>
<evidence type="ECO:0000256" key="1">
    <source>
        <dbReference type="ARBA" id="ARBA00007659"/>
    </source>
</evidence>
<feature type="region of interest" description="Disordered" evidence="5">
    <location>
        <begin position="311"/>
        <end position="345"/>
    </location>
</feature>
<feature type="compositionally biased region" description="Low complexity" evidence="5">
    <location>
        <begin position="239"/>
        <end position="253"/>
    </location>
</feature>
<dbReference type="SUPFAM" id="SSF101278">
    <property type="entry name" value="N-terminal domain of adenylylcyclase associated protein, CAP"/>
    <property type="match status" value="1"/>
</dbReference>
<dbReference type="GO" id="GO:0007015">
    <property type="term" value="P:actin filament organization"/>
    <property type="evidence" value="ECO:0007669"/>
    <property type="project" value="TreeGrafter"/>
</dbReference>
<dbReference type="InterPro" id="IPR001837">
    <property type="entry name" value="Adenylate_cyclase-assoc_CAP"/>
</dbReference>
<protein>
    <recommendedName>
        <fullName evidence="3 4">Adenylyl cyclase-associated protein</fullName>
    </recommendedName>
</protein>
<dbReference type="AlphaFoldDB" id="A0A8H7VKM4"/>
<evidence type="ECO:0000256" key="5">
    <source>
        <dbReference type="SAM" id="MobiDB-lite"/>
    </source>
</evidence>
<dbReference type="GO" id="GO:0003779">
    <property type="term" value="F:actin binding"/>
    <property type="evidence" value="ECO:0007669"/>
    <property type="project" value="InterPro"/>
</dbReference>
<feature type="region of interest" description="Disordered" evidence="5">
    <location>
        <begin position="30"/>
        <end position="65"/>
    </location>
</feature>
<dbReference type="InterPro" id="IPR013912">
    <property type="entry name" value="Adenylate_cyclase-assoc_CAP_C"/>
</dbReference>
<keyword evidence="8" id="KW-1185">Reference proteome</keyword>
<dbReference type="GO" id="GO:0008179">
    <property type="term" value="F:adenylate cyclase binding"/>
    <property type="evidence" value="ECO:0007669"/>
    <property type="project" value="TreeGrafter"/>
</dbReference>
<dbReference type="InterPro" id="IPR036222">
    <property type="entry name" value="CAP_N_sf"/>
</dbReference>
<evidence type="ECO:0000256" key="4">
    <source>
        <dbReference type="RuleBase" id="RU000647"/>
    </source>
</evidence>
<accession>A0A8H7VKM4</accession>
<gene>
    <name evidence="7" type="ORF">INT45_004971</name>
</gene>
<dbReference type="InterPro" id="IPR036223">
    <property type="entry name" value="CAP_C_sf"/>
</dbReference>
<dbReference type="InterPro" id="IPR018106">
    <property type="entry name" value="CAP_CS_N"/>
</dbReference>
<feature type="region of interest" description="Disordered" evidence="5">
    <location>
        <begin position="238"/>
        <end position="285"/>
    </location>
</feature>
<dbReference type="Gene3D" id="2.160.20.70">
    <property type="match status" value="1"/>
</dbReference>
<dbReference type="PROSITE" id="PS01089">
    <property type="entry name" value="CAP_2"/>
    <property type="match status" value="1"/>
</dbReference>
<dbReference type="PANTHER" id="PTHR10652">
    <property type="entry name" value="ADENYLYL CYCLASE-ASSOCIATED PROTEIN"/>
    <property type="match status" value="1"/>
</dbReference>
<dbReference type="OrthoDB" id="77251at2759"/>
<dbReference type="SMART" id="SM00673">
    <property type="entry name" value="CARP"/>
    <property type="match status" value="2"/>
</dbReference>
<comment type="caution">
    <text evidence="7">The sequence shown here is derived from an EMBL/GenBank/DDBJ whole genome shotgun (WGS) entry which is preliminary data.</text>
</comment>
<reference evidence="7 8" key="1">
    <citation type="submission" date="2020-12" db="EMBL/GenBank/DDBJ databases">
        <title>Metabolic potential, ecology and presence of endohyphal bacteria is reflected in genomic diversity of Mucoromycotina.</title>
        <authorList>
            <person name="Muszewska A."/>
            <person name="Okrasinska A."/>
            <person name="Steczkiewicz K."/>
            <person name="Drgas O."/>
            <person name="Orlowska M."/>
            <person name="Perlinska-Lenart U."/>
            <person name="Aleksandrzak-Piekarczyk T."/>
            <person name="Szatraj K."/>
            <person name="Zielenkiewicz U."/>
            <person name="Pilsyk S."/>
            <person name="Malc E."/>
            <person name="Mieczkowski P."/>
            <person name="Kruszewska J.S."/>
            <person name="Biernat P."/>
            <person name="Pawlowska J."/>
        </authorList>
    </citation>
    <scope>NUCLEOTIDE SEQUENCE [LARGE SCALE GENOMIC DNA]</scope>
    <source>
        <strain evidence="7 8">CBS 142.35</strain>
    </source>
</reference>
<feature type="compositionally biased region" description="Pro residues" evidence="5">
    <location>
        <begin position="254"/>
        <end position="275"/>
    </location>
</feature>
<feature type="compositionally biased region" description="Low complexity" evidence="5">
    <location>
        <begin position="30"/>
        <end position="39"/>
    </location>
</feature>
<dbReference type="Gene3D" id="1.25.40.330">
    <property type="entry name" value="Adenylate cyclase-associated CAP, N-terminal domain"/>
    <property type="match status" value="1"/>
</dbReference>
<dbReference type="PROSITE" id="PS51329">
    <property type="entry name" value="C_CAP_COFACTOR_C"/>
    <property type="match status" value="1"/>
</dbReference>
<evidence type="ECO:0000313" key="8">
    <source>
        <dbReference type="Proteomes" id="UP000646827"/>
    </source>
</evidence>
<dbReference type="InterPro" id="IPR006599">
    <property type="entry name" value="CARP_motif"/>
</dbReference>
<evidence type="ECO:0000313" key="7">
    <source>
        <dbReference type="EMBL" id="KAG2224090.1"/>
    </source>
</evidence>
<organism evidence="7 8">
    <name type="scientific">Circinella minor</name>
    <dbReference type="NCBI Taxonomy" id="1195481"/>
    <lineage>
        <taxon>Eukaryota</taxon>
        <taxon>Fungi</taxon>
        <taxon>Fungi incertae sedis</taxon>
        <taxon>Mucoromycota</taxon>
        <taxon>Mucoromycotina</taxon>
        <taxon>Mucoromycetes</taxon>
        <taxon>Mucorales</taxon>
        <taxon>Lichtheimiaceae</taxon>
        <taxon>Circinella</taxon>
    </lineage>
</organism>
<dbReference type="Proteomes" id="UP000646827">
    <property type="component" value="Unassembled WGS sequence"/>
</dbReference>
<dbReference type="GO" id="GO:0005737">
    <property type="term" value="C:cytoplasm"/>
    <property type="evidence" value="ECO:0007669"/>
    <property type="project" value="TreeGrafter"/>
</dbReference>
<dbReference type="InterPro" id="IPR028417">
    <property type="entry name" value="CAP_CS_C"/>
</dbReference>
<dbReference type="Pfam" id="PF01213">
    <property type="entry name" value="CAP_N-CM"/>
    <property type="match status" value="1"/>
</dbReference>
<dbReference type="SUPFAM" id="SSF69340">
    <property type="entry name" value="C-terminal domain of adenylylcyclase associated protein"/>
    <property type="match status" value="1"/>
</dbReference>
<dbReference type="InterPro" id="IPR053950">
    <property type="entry name" value="CAP_N"/>
</dbReference>
<evidence type="ECO:0000256" key="2">
    <source>
        <dbReference type="ARBA" id="ARBA00054756"/>
    </source>
</evidence>
<evidence type="ECO:0000256" key="3">
    <source>
        <dbReference type="ARBA" id="ARBA00072052"/>
    </source>
</evidence>
<dbReference type="Pfam" id="PF21938">
    <property type="entry name" value="CAP_N"/>
    <property type="match status" value="1"/>
</dbReference>
<name>A0A8H7VKM4_9FUNG</name>
<dbReference type="Pfam" id="PF08603">
    <property type="entry name" value="CAP_C"/>
    <property type="match status" value="1"/>
</dbReference>